<organism evidence="1 2">
    <name type="scientific">Colocasia esculenta</name>
    <name type="common">Wild taro</name>
    <name type="synonym">Arum esculentum</name>
    <dbReference type="NCBI Taxonomy" id="4460"/>
    <lineage>
        <taxon>Eukaryota</taxon>
        <taxon>Viridiplantae</taxon>
        <taxon>Streptophyta</taxon>
        <taxon>Embryophyta</taxon>
        <taxon>Tracheophyta</taxon>
        <taxon>Spermatophyta</taxon>
        <taxon>Magnoliopsida</taxon>
        <taxon>Liliopsida</taxon>
        <taxon>Araceae</taxon>
        <taxon>Aroideae</taxon>
        <taxon>Colocasieae</taxon>
        <taxon>Colocasia</taxon>
    </lineage>
</organism>
<name>A0A843UB45_COLES</name>
<evidence type="ECO:0000313" key="1">
    <source>
        <dbReference type="EMBL" id="MQL80715.1"/>
    </source>
</evidence>
<dbReference type="AlphaFoldDB" id="A0A843UB45"/>
<sequence length="99" mass="11211">MKQLIICTGILDLDTQEVQLGNLHNLFQGHCRGCMVRSPIKWRKTALKMGMANANLNWLMLVSLDTKRKLKKLSRVERVVASFSRLASLSLSLSSNRKV</sequence>
<comment type="caution">
    <text evidence="1">The sequence shown here is derived from an EMBL/GenBank/DDBJ whole genome shotgun (WGS) entry which is preliminary data.</text>
</comment>
<protein>
    <submittedName>
        <fullName evidence="1">Uncharacterized protein</fullName>
    </submittedName>
</protein>
<reference evidence="1" key="1">
    <citation type="submission" date="2017-07" db="EMBL/GenBank/DDBJ databases">
        <title>Taro Niue Genome Assembly and Annotation.</title>
        <authorList>
            <person name="Atibalentja N."/>
            <person name="Keating K."/>
            <person name="Fields C.J."/>
        </authorList>
    </citation>
    <scope>NUCLEOTIDE SEQUENCE</scope>
    <source>
        <strain evidence="1">Niue_2</strain>
        <tissue evidence="1">Leaf</tissue>
    </source>
</reference>
<gene>
    <name evidence="1" type="ORF">Taro_013167</name>
</gene>
<evidence type="ECO:0000313" key="2">
    <source>
        <dbReference type="Proteomes" id="UP000652761"/>
    </source>
</evidence>
<accession>A0A843UB45</accession>
<keyword evidence="2" id="KW-1185">Reference proteome</keyword>
<proteinExistence type="predicted"/>
<dbReference type="EMBL" id="NMUH01000521">
    <property type="protein sequence ID" value="MQL80715.1"/>
    <property type="molecule type" value="Genomic_DNA"/>
</dbReference>
<dbReference type="Proteomes" id="UP000652761">
    <property type="component" value="Unassembled WGS sequence"/>
</dbReference>